<evidence type="ECO:0000313" key="2">
    <source>
        <dbReference type="EMBL" id="QES58053.1"/>
    </source>
</evidence>
<feature type="domain" description="Helix-turn-helix" evidence="1">
    <location>
        <begin position="19"/>
        <end position="73"/>
    </location>
</feature>
<accession>A0A5P2DT61</accession>
<evidence type="ECO:0000313" key="3">
    <source>
        <dbReference type="Proteomes" id="UP000324101"/>
    </source>
</evidence>
<organism evidence="2 3">
    <name type="scientific">Streptomyces venezuelae</name>
    <dbReference type="NCBI Taxonomy" id="54571"/>
    <lineage>
        <taxon>Bacteria</taxon>
        <taxon>Bacillati</taxon>
        <taxon>Actinomycetota</taxon>
        <taxon>Actinomycetes</taxon>
        <taxon>Kitasatosporales</taxon>
        <taxon>Streptomycetaceae</taxon>
        <taxon>Streptomyces</taxon>
    </lineage>
</organism>
<reference evidence="2 3" key="1">
    <citation type="submission" date="2018-05" db="EMBL/GenBank/DDBJ databases">
        <title>Streptomyces venezuelae.</title>
        <authorList>
            <person name="Kim W."/>
            <person name="Lee N."/>
            <person name="Cho B.-K."/>
        </authorList>
    </citation>
    <scope>NUCLEOTIDE SEQUENCE [LARGE SCALE GENOMIC DNA]</scope>
    <source>
        <strain evidence="2 3">ATCC 21018</strain>
    </source>
</reference>
<dbReference type="Pfam" id="PF12728">
    <property type="entry name" value="HTH_17"/>
    <property type="match status" value="1"/>
</dbReference>
<evidence type="ECO:0000259" key="1">
    <source>
        <dbReference type="Pfam" id="PF12728"/>
    </source>
</evidence>
<dbReference type="OrthoDB" id="194758at2"/>
<sequence length="77" mass="8882">MAKQERPVRDEGSGMPAQFMTVRELAQHLNMSVPWVYREAARVGLTAYKFGTGRNAKMQFRVSEVQRWIDQQSVPLN</sequence>
<dbReference type="InterPro" id="IPR041657">
    <property type="entry name" value="HTH_17"/>
</dbReference>
<dbReference type="EMBL" id="CP029189">
    <property type="protein sequence ID" value="QES58053.1"/>
    <property type="molecule type" value="Genomic_DNA"/>
</dbReference>
<proteinExistence type="predicted"/>
<dbReference type="RefSeq" id="WP_150260961.1">
    <property type="nucleotide sequence ID" value="NZ_CP029189.1"/>
</dbReference>
<name>A0A5P2DT61_STRVZ</name>
<dbReference type="AlphaFoldDB" id="A0A5P2DT61"/>
<protein>
    <recommendedName>
        <fullName evidence="1">Helix-turn-helix domain-containing protein</fullName>
    </recommendedName>
</protein>
<gene>
    <name evidence="2" type="ORF">DEJ51_31125</name>
</gene>
<dbReference type="Proteomes" id="UP000324101">
    <property type="component" value="Chromosome"/>
</dbReference>